<evidence type="ECO:0000313" key="1">
    <source>
        <dbReference type="EMBL" id="GEN25861.1"/>
    </source>
</evidence>
<reference evidence="2 3" key="1">
    <citation type="submission" date="2016-11" db="EMBL/GenBank/DDBJ databases">
        <authorList>
            <person name="Jaros S."/>
            <person name="Januszkiewicz K."/>
            <person name="Wedrychowicz H."/>
        </authorList>
    </citation>
    <scope>NUCLEOTIDE SEQUENCE [LARGE SCALE GENOMIC DNA]</scope>
    <source>
        <strain evidence="2 3">DSM 4740</strain>
    </source>
</reference>
<evidence type="ECO:0008006" key="5">
    <source>
        <dbReference type="Google" id="ProtNLM"/>
    </source>
</evidence>
<gene>
    <name evidence="1" type="ORF">HCU01_38100</name>
    <name evidence="2" type="ORF">SAMN05660971_03979</name>
</gene>
<dbReference type="OrthoDB" id="6183803at2"/>
<dbReference type="EMBL" id="FRCA01000014">
    <property type="protein sequence ID" value="SHM82624.1"/>
    <property type="molecule type" value="Genomic_DNA"/>
</dbReference>
<dbReference type="EMBL" id="BJXU01000170">
    <property type="protein sequence ID" value="GEN25861.1"/>
    <property type="molecule type" value="Genomic_DNA"/>
</dbReference>
<sequence>MPKVAVTVTIAASEAQHLVQGGLAAGISVLAAWITPSPVGAVLAACAAATVIQARRQQPVGQLRCLVDDDGKLPPGEKLDSRRMQRMFRRWLGTAAAPQVPGIWQWRGEEQADWQLVHLQRVAVGGSLIALRWNGRTQWLWPDAMSHTDHHALRRYLLGMPLGNLSSALSSTNTRERSKRGYNNPL</sequence>
<dbReference type="Proteomes" id="UP000184123">
    <property type="component" value="Unassembled WGS sequence"/>
</dbReference>
<dbReference type="AlphaFoldDB" id="A0A1M7LWJ7"/>
<keyword evidence="4" id="KW-1185">Reference proteome</keyword>
<dbReference type="RefSeq" id="WP_143166410.1">
    <property type="nucleotide sequence ID" value="NZ_BJXU01000170.1"/>
</dbReference>
<accession>A0A1M7LWJ7</accession>
<name>A0A1M7LWJ7_9GAMM</name>
<dbReference type="Proteomes" id="UP000321726">
    <property type="component" value="Unassembled WGS sequence"/>
</dbReference>
<protein>
    <recommendedName>
        <fullName evidence="5">Toxin CptA</fullName>
    </recommendedName>
</protein>
<reference evidence="1 4" key="2">
    <citation type="submission" date="2019-07" db="EMBL/GenBank/DDBJ databases">
        <title>Whole genome shotgun sequence of Halomonas cupida NBRC 102219.</title>
        <authorList>
            <person name="Hosoyama A."/>
            <person name="Uohara A."/>
            <person name="Ohji S."/>
            <person name="Ichikawa N."/>
        </authorList>
    </citation>
    <scope>NUCLEOTIDE SEQUENCE [LARGE SCALE GENOMIC DNA]</scope>
    <source>
        <strain evidence="1 4">NBRC 102219</strain>
    </source>
</reference>
<proteinExistence type="predicted"/>
<evidence type="ECO:0000313" key="2">
    <source>
        <dbReference type="EMBL" id="SHM82624.1"/>
    </source>
</evidence>
<evidence type="ECO:0000313" key="3">
    <source>
        <dbReference type="Proteomes" id="UP000184123"/>
    </source>
</evidence>
<evidence type="ECO:0000313" key="4">
    <source>
        <dbReference type="Proteomes" id="UP000321726"/>
    </source>
</evidence>
<organism evidence="2 3">
    <name type="scientific">Halomonas cupida</name>
    <dbReference type="NCBI Taxonomy" id="44933"/>
    <lineage>
        <taxon>Bacteria</taxon>
        <taxon>Pseudomonadati</taxon>
        <taxon>Pseudomonadota</taxon>
        <taxon>Gammaproteobacteria</taxon>
        <taxon>Oceanospirillales</taxon>
        <taxon>Halomonadaceae</taxon>
        <taxon>Halomonas</taxon>
    </lineage>
</organism>